<keyword evidence="3" id="KW-1185">Reference proteome</keyword>
<evidence type="ECO:0000313" key="3">
    <source>
        <dbReference type="Proteomes" id="UP001152798"/>
    </source>
</evidence>
<dbReference type="EMBL" id="OV725081">
    <property type="protein sequence ID" value="CAH1403277.1"/>
    <property type="molecule type" value="Genomic_DNA"/>
</dbReference>
<evidence type="ECO:0000313" key="2">
    <source>
        <dbReference type="EMBL" id="CAH1403277.1"/>
    </source>
</evidence>
<organism evidence="2 3">
    <name type="scientific">Nezara viridula</name>
    <name type="common">Southern green stink bug</name>
    <name type="synonym">Cimex viridulus</name>
    <dbReference type="NCBI Taxonomy" id="85310"/>
    <lineage>
        <taxon>Eukaryota</taxon>
        <taxon>Metazoa</taxon>
        <taxon>Ecdysozoa</taxon>
        <taxon>Arthropoda</taxon>
        <taxon>Hexapoda</taxon>
        <taxon>Insecta</taxon>
        <taxon>Pterygota</taxon>
        <taxon>Neoptera</taxon>
        <taxon>Paraneoptera</taxon>
        <taxon>Hemiptera</taxon>
        <taxon>Heteroptera</taxon>
        <taxon>Panheteroptera</taxon>
        <taxon>Pentatomomorpha</taxon>
        <taxon>Pentatomoidea</taxon>
        <taxon>Pentatomidae</taxon>
        <taxon>Pentatominae</taxon>
        <taxon>Nezara</taxon>
    </lineage>
</organism>
<keyword evidence="1" id="KW-0812">Transmembrane</keyword>
<protein>
    <submittedName>
        <fullName evidence="2">Uncharacterized protein</fullName>
    </submittedName>
</protein>
<dbReference type="AlphaFoldDB" id="A0A9P0HKC8"/>
<keyword evidence="1" id="KW-1133">Transmembrane helix</keyword>
<evidence type="ECO:0000256" key="1">
    <source>
        <dbReference type="SAM" id="Phobius"/>
    </source>
</evidence>
<proteinExistence type="predicted"/>
<dbReference type="OrthoDB" id="10632848at2759"/>
<dbReference type="Proteomes" id="UP001152798">
    <property type="component" value="Chromosome 5"/>
</dbReference>
<gene>
    <name evidence="2" type="ORF">NEZAVI_LOCUS11907</name>
</gene>
<name>A0A9P0HKC8_NEZVI</name>
<sequence length="176" mass="19490">MSGDYVHLLANISDFCVICRICSIAVDYLVRNQPTPIVFGSMPVLVALLPATRHLSTSQSRSAVFSRKQGHLGQDAVLHRARTVLAIAISRSPLTVSQASRPTPLVLSEDQFQGLPLLKILPLLSILTPFYLFSSFYEILTSMMLSGLVAHMKLKRAMLKQCLLIKIPSNQCERLL</sequence>
<reference evidence="2" key="1">
    <citation type="submission" date="2022-01" db="EMBL/GenBank/DDBJ databases">
        <authorList>
            <person name="King R."/>
        </authorList>
    </citation>
    <scope>NUCLEOTIDE SEQUENCE</scope>
</reference>
<accession>A0A9P0HKC8</accession>
<keyword evidence="1" id="KW-0472">Membrane</keyword>
<feature type="transmembrane region" description="Helical" evidence="1">
    <location>
        <begin position="130"/>
        <end position="150"/>
    </location>
</feature>